<gene>
    <name evidence="1" type="ORF">QAD02_003414</name>
</gene>
<dbReference type="Proteomes" id="UP001239111">
    <property type="component" value="Chromosome 3"/>
</dbReference>
<accession>A0ACC2NLT8</accession>
<proteinExistence type="predicted"/>
<evidence type="ECO:0000313" key="1">
    <source>
        <dbReference type="EMBL" id="KAJ8672155.1"/>
    </source>
</evidence>
<dbReference type="EMBL" id="CM056743">
    <property type="protein sequence ID" value="KAJ8672155.1"/>
    <property type="molecule type" value="Genomic_DNA"/>
</dbReference>
<organism evidence="1 2">
    <name type="scientific">Eretmocerus hayati</name>
    <dbReference type="NCBI Taxonomy" id="131215"/>
    <lineage>
        <taxon>Eukaryota</taxon>
        <taxon>Metazoa</taxon>
        <taxon>Ecdysozoa</taxon>
        <taxon>Arthropoda</taxon>
        <taxon>Hexapoda</taxon>
        <taxon>Insecta</taxon>
        <taxon>Pterygota</taxon>
        <taxon>Neoptera</taxon>
        <taxon>Endopterygota</taxon>
        <taxon>Hymenoptera</taxon>
        <taxon>Apocrita</taxon>
        <taxon>Proctotrupomorpha</taxon>
        <taxon>Chalcidoidea</taxon>
        <taxon>Aphelinidae</taxon>
        <taxon>Aphelininae</taxon>
        <taxon>Eretmocerus</taxon>
    </lineage>
</organism>
<name>A0ACC2NLT8_9HYME</name>
<reference evidence="1" key="1">
    <citation type="submission" date="2023-04" db="EMBL/GenBank/DDBJ databases">
        <title>A chromosome-level genome assembly of the parasitoid wasp Eretmocerus hayati.</title>
        <authorList>
            <person name="Zhong Y."/>
            <person name="Liu S."/>
            <person name="Liu Y."/>
        </authorList>
    </citation>
    <scope>NUCLEOTIDE SEQUENCE</scope>
    <source>
        <strain evidence="1">ZJU_SS_LIU_2023</strain>
    </source>
</reference>
<comment type="caution">
    <text evidence="1">The sequence shown here is derived from an EMBL/GenBank/DDBJ whole genome shotgun (WGS) entry which is preliminary data.</text>
</comment>
<evidence type="ECO:0000313" key="2">
    <source>
        <dbReference type="Proteomes" id="UP001239111"/>
    </source>
</evidence>
<protein>
    <submittedName>
        <fullName evidence="1">Uncharacterized protein</fullName>
    </submittedName>
</protein>
<sequence length="120" mass="14557">MELTPKQKRLNLRRAILWAIPTVLQLHEEKLQRRRNPNSVPLYLLKRMVKSLHELVTRRDWTLAEMEISDTKSMWRHMKDDYNYILENCIRTRRIAHDVPGPVAWETYRQLSSIKNIVFF</sequence>
<keyword evidence="2" id="KW-1185">Reference proteome</keyword>